<comment type="caution">
    <text evidence="1">The sequence shown here is derived from an EMBL/GenBank/DDBJ whole genome shotgun (WGS) entry which is preliminary data.</text>
</comment>
<evidence type="ECO:0000313" key="2">
    <source>
        <dbReference type="Proteomes" id="UP001157502"/>
    </source>
</evidence>
<name>A0ACC2GZ35_DALPE</name>
<reference evidence="1" key="1">
    <citation type="submission" date="2021-05" db="EMBL/GenBank/DDBJ databases">
        <authorList>
            <person name="Pan Q."/>
            <person name="Jouanno E."/>
            <person name="Zahm M."/>
            <person name="Klopp C."/>
            <person name="Cabau C."/>
            <person name="Louis A."/>
            <person name="Berthelot C."/>
            <person name="Parey E."/>
            <person name="Roest Crollius H."/>
            <person name="Montfort J."/>
            <person name="Robinson-Rechavi M."/>
            <person name="Bouchez O."/>
            <person name="Lampietro C."/>
            <person name="Lopez Roques C."/>
            <person name="Donnadieu C."/>
            <person name="Postlethwait J."/>
            <person name="Bobe J."/>
            <person name="Dillon D."/>
            <person name="Chandos A."/>
            <person name="von Hippel F."/>
            <person name="Guiguen Y."/>
        </authorList>
    </citation>
    <scope>NUCLEOTIDE SEQUENCE</scope>
    <source>
        <strain evidence="1">YG-Jan2019</strain>
    </source>
</reference>
<evidence type="ECO:0000313" key="1">
    <source>
        <dbReference type="EMBL" id="KAJ8008942.1"/>
    </source>
</evidence>
<organism evidence="1 2">
    <name type="scientific">Dallia pectoralis</name>
    <name type="common">Alaska blackfish</name>
    <dbReference type="NCBI Taxonomy" id="75939"/>
    <lineage>
        <taxon>Eukaryota</taxon>
        <taxon>Metazoa</taxon>
        <taxon>Chordata</taxon>
        <taxon>Craniata</taxon>
        <taxon>Vertebrata</taxon>
        <taxon>Euteleostomi</taxon>
        <taxon>Actinopterygii</taxon>
        <taxon>Neopterygii</taxon>
        <taxon>Teleostei</taxon>
        <taxon>Protacanthopterygii</taxon>
        <taxon>Esociformes</taxon>
        <taxon>Umbridae</taxon>
        <taxon>Dallia</taxon>
    </lineage>
</organism>
<proteinExistence type="predicted"/>
<gene>
    <name evidence="1" type="ORF">DPEC_G00083650</name>
</gene>
<dbReference type="Proteomes" id="UP001157502">
    <property type="component" value="Chromosome 7"/>
</dbReference>
<keyword evidence="2" id="KW-1185">Reference proteome</keyword>
<accession>A0ACC2GZ35</accession>
<protein>
    <submittedName>
        <fullName evidence="1">Uncharacterized protein</fullName>
    </submittedName>
</protein>
<sequence>MGFCPAESQAVPKTSTYGGGWLPEMGKVGENELTGGMGRMLNNHSSTSARLEGWGGRGGQGDCLNAAFKGVILIPVKKAQLTPSSSHFSRALIGR</sequence>
<dbReference type="EMBL" id="CM055734">
    <property type="protein sequence ID" value="KAJ8008942.1"/>
    <property type="molecule type" value="Genomic_DNA"/>
</dbReference>